<accession>A0ABQ5LSI4</accession>
<dbReference type="InterPro" id="IPR050490">
    <property type="entry name" value="Bact_solute-bd_prot1"/>
</dbReference>
<name>A0ABQ5LSI4_9RHOB</name>
<gene>
    <name evidence="3" type="ORF">STA1M1_09060</name>
</gene>
<organism evidence="3 4">
    <name type="scientific">Sinisalibacter aestuarii</name>
    <dbReference type="NCBI Taxonomy" id="2949426"/>
    <lineage>
        <taxon>Bacteria</taxon>
        <taxon>Pseudomonadati</taxon>
        <taxon>Pseudomonadota</taxon>
        <taxon>Alphaproteobacteria</taxon>
        <taxon>Rhodobacterales</taxon>
        <taxon>Roseobacteraceae</taxon>
        <taxon>Sinisalibacter</taxon>
    </lineage>
</organism>
<dbReference type="RefSeq" id="WP_281840972.1">
    <property type="nucleotide sequence ID" value="NZ_BROH01000001.1"/>
</dbReference>
<comment type="caution">
    <text evidence="3">The sequence shown here is derived from an EMBL/GenBank/DDBJ whole genome shotgun (WGS) entry which is preliminary data.</text>
</comment>
<dbReference type="EMBL" id="BROH01000001">
    <property type="protein sequence ID" value="GKY87037.1"/>
    <property type="molecule type" value="Genomic_DNA"/>
</dbReference>
<evidence type="ECO:0000313" key="4">
    <source>
        <dbReference type="Proteomes" id="UP001144205"/>
    </source>
</evidence>
<comment type="similarity">
    <text evidence="2">Belongs to the bacterial solute-binding protein 1 family.</text>
</comment>
<protein>
    <recommendedName>
        <fullName evidence="5">Extracellular solute-binding protein</fullName>
    </recommendedName>
</protein>
<dbReference type="PANTHER" id="PTHR43649">
    <property type="entry name" value="ARABINOSE-BINDING PROTEIN-RELATED"/>
    <property type="match status" value="1"/>
</dbReference>
<evidence type="ECO:0000313" key="3">
    <source>
        <dbReference type="EMBL" id="GKY87037.1"/>
    </source>
</evidence>
<dbReference type="SUPFAM" id="SSF46785">
    <property type="entry name" value="Winged helix' DNA-binding domain"/>
    <property type="match status" value="1"/>
</dbReference>
<dbReference type="Gene3D" id="3.40.190.10">
    <property type="entry name" value="Periplasmic binding protein-like II"/>
    <property type="match status" value="2"/>
</dbReference>
<comment type="subcellular location">
    <subcellularLocation>
        <location evidence="1">Periplasm</location>
    </subcellularLocation>
</comment>
<dbReference type="Proteomes" id="UP001144205">
    <property type="component" value="Unassembled WGS sequence"/>
</dbReference>
<dbReference type="InterPro" id="IPR006059">
    <property type="entry name" value="SBP"/>
</dbReference>
<reference evidence="3" key="1">
    <citation type="journal article" date="2023" name="Int. J. Syst. Evol. Microbiol.">
        <title>Sinisalibacter aestuarii sp. nov., isolated from estuarine sediment of the Arakawa River.</title>
        <authorList>
            <person name="Arafat S.T."/>
            <person name="Hirano S."/>
            <person name="Sato A."/>
            <person name="Takeuchi K."/>
            <person name="Yasuda T."/>
            <person name="Terahara T."/>
            <person name="Hamada M."/>
            <person name="Kobayashi T."/>
        </authorList>
    </citation>
    <scope>NUCLEOTIDE SEQUENCE</scope>
    <source>
        <strain evidence="3">B-399</strain>
    </source>
</reference>
<dbReference type="Pfam" id="PF01547">
    <property type="entry name" value="SBP_bac_1"/>
    <property type="match status" value="1"/>
</dbReference>
<dbReference type="InterPro" id="IPR036390">
    <property type="entry name" value="WH_DNA-bd_sf"/>
</dbReference>
<dbReference type="PANTHER" id="PTHR43649:SF12">
    <property type="entry name" value="DIACETYLCHITOBIOSE BINDING PROTEIN DASA"/>
    <property type="match status" value="1"/>
</dbReference>
<sequence>MERFERVRLIKLLKDVDASFQIVAGGRDSRPFWNVLAHLVENTDSGKTATITSLASTTGLPYSTSRRFILDLISDGVIEQRPRTKTGRTFSLHASAETERAFDAFLDHFKQVLIETMGLADSVSDASYFYFGARGLTAIPSMDRDDLSAIADTGLKFLLHDDPYFISLRNLWFDFRSGLGAKKSDIVLIKGMRLRQEIAANHELDQSQYDILSVDLAYMDELARRGVIRPLDNVLNPAQADELDGLGALGKIDGRLYGVPIYCATNMFAIRTDLFEAAGLPPPARFDEVIAAGRELNAPKLNRAGIVWDARRGTAVATTFRTLLVAAGAFKTFGETSNFSKPGPKVSVEEFAAIVSSNEALQTLEFLSQLVEISPANILDMAWDVSVDTFMRGHAAMCFSWSNYMSQAEYDPRSIARHRIKYLTQPTLRGGVKAMPLSGYVLSIPANVTDARAASAAKAIRWLISTGTSRNQSSTGLPIAPRFSDMIDPETRPGMRVQRFIQKQAEMRRLQTQYRPIGSRFLETERILGDEIHDALAGLQTPKIALKRAAAQILQLAREGNGTD</sequence>
<evidence type="ECO:0000256" key="1">
    <source>
        <dbReference type="ARBA" id="ARBA00004418"/>
    </source>
</evidence>
<evidence type="ECO:0008006" key="5">
    <source>
        <dbReference type="Google" id="ProtNLM"/>
    </source>
</evidence>
<keyword evidence="4" id="KW-1185">Reference proteome</keyword>
<evidence type="ECO:0000256" key="2">
    <source>
        <dbReference type="ARBA" id="ARBA00008520"/>
    </source>
</evidence>
<proteinExistence type="inferred from homology"/>
<dbReference type="SUPFAM" id="SSF53850">
    <property type="entry name" value="Periplasmic binding protein-like II"/>
    <property type="match status" value="1"/>
</dbReference>